<reference evidence="2 3" key="1">
    <citation type="submission" date="2018-11" db="EMBL/GenBank/DDBJ databases">
        <title>Genomic Encyclopedia of Type Strains, Phase IV (KMG-IV): sequencing the most valuable type-strain genomes for metagenomic binning, comparative biology and taxonomic classification.</title>
        <authorList>
            <person name="Goeker M."/>
        </authorList>
    </citation>
    <scope>NUCLEOTIDE SEQUENCE [LARGE SCALE GENOMIC DNA]</scope>
    <source>
        <strain evidence="2 3">DSM 21945</strain>
    </source>
</reference>
<dbReference type="PROSITE" id="PS51257">
    <property type="entry name" value="PROKAR_LIPOPROTEIN"/>
    <property type="match status" value="1"/>
</dbReference>
<dbReference type="EMBL" id="RJUL01000008">
    <property type="protein sequence ID" value="ROQ23312.1"/>
    <property type="molecule type" value="Genomic_DNA"/>
</dbReference>
<keyword evidence="3" id="KW-1185">Reference proteome</keyword>
<accession>A0A3N1NWQ4</accession>
<organism evidence="2 3">
    <name type="scientific">Gallaecimonas pentaromativorans</name>
    <dbReference type="NCBI Taxonomy" id="584787"/>
    <lineage>
        <taxon>Bacteria</taxon>
        <taxon>Pseudomonadati</taxon>
        <taxon>Pseudomonadota</taxon>
        <taxon>Gammaproteobacteria</taxon>
        <taxon>Enterobacterales</taxon>
        <taxon>Gallaecimonadaceae</taxon>
        <taxon>Gallaecimonas</taxon>
    </lineage>
</organism>
<dbReference type="RefSeq" id="WP_211355743.1">
    <property type="nucleotide sequence ID" value="NZ_JBLXEP010000003.1"/>
</dbReference>
<dbReference type="AlphaFoldDB" id="A0A3N1NWQ4"/>
<feature type="chain" id="PRO_5018210548" description="Lipoprotein" evidence="1">
    <location>
        <begin position="23"/>
        <end position="183"/>
    </location>
</feature>
<gene>
    <name evidence="2" type="ORF">EDC28_10850</name>
</gene>
<feature type="signal peptide" evidence="1">
    <location>
        <begin position="1"/>
        <end position="22"/>
    </location>
</feature>
<evidence type="ECO:0000256" key="1">
    <source>
        <dbReference type="SAM" id="SignalP"/>
    </source>
</evidence>
<sequence>MSRLFPLLVGLMLLGGCASHYHYDVDPTPLKKGVTHYRLKDVQVNLTLGHGAIPGDTTFAPEQQLHKEFVDALTDALKTKGILAAPGDNDVAEVVASIDFERTFNIGGHALNKPILSDLVKIEQNGQQLASFGHSKYTTKYSYFEDLAVNAKITVFQWGAEDEPRDVKLVAESIVNDIAALGK</sequence>
<evidence type="ECO:0000313" key="3">
    <source>
        <dbReference type="Proteomes" id="UP000268033"/>
    </source>
</evidence>
<protein>
    <recommendedName>
        <fullName evidence="4">Lipoprotein</fullName>
    </recommendedName>
</protein>
<keyword evidence="1" id="KW-0732">Signal</keyword>
<proteinExistence type="predicted"/>
<evidence type="ECO:0008006" key="4">
    <source>
        <dbReference type="Google" id="ProtNLM"/>
    </source>
</evidence>
<evidence type="ECO:0000313" key="2">
    <source>
        <dbReference type="EMBL" id="ROQ23312.1"/>
    </source>
</evidence>
<name>A0A3N1NWQ4_9GAMM</name>
<dbReference type="STRING" id="584787.GCA_001247655_03764"/>
<dbReference type="Proteomes" id="UP000268033">
    <property type="component" value="Unassembled WGS sequence"/>
</dbReference>
<comment type="caution">
    <text evidence="2">The sequence shown here is derived from an EMBL/GenBank/DDBJ whole genome shotgun (WGS) entry which is preliminary data.</text>
</comment>